<feature type="region of interest" description="Disordered" evidence="1">
    <location>
        <begin position="21"/>
        <end position="41"/>
    </location>
</feature>
<reference evidence="2 3" key="1">
    <citation type="submission" date="2018-12" db="EMBL/GenBank/DDBJ databases">
        <title>Genome sequence and assembly of Colletotrichum trifolii.</title>
        <authorList>
            <person name="Gan P."/>
            <person name="Shirasu K."/>
        </authorList>
    </citation>
    <scope>NUCLEOTIDE SEQUENCE [LARGE SCALE GENOMIC DNA]</scope>
    <source>
        <strain evidence="2 3">543-2</strain>
    </source>
</reference>
<feature type="compositionally biased region" description="Acidic residues" evidence="1">
    <location>
        <begin position="94"/>
        <end position="104"/>
    </location>
</feature>
<keyword evidence="3" id="KW-1185">Reference proteome</keyword>
<comment type="caution">
    <text evidence="2">The sequence shown here is derived from an EMBL/GenBank/DDBJ whole genome shotgun (WGS) entry which is preliminary data.</text>
</comment>
<feature type="region of interest" description="Disordered" evidence="1">
    <location>
        <begin position="83"/>
        <end position="126"/>
    </location>
</feature>
<gene>
    <name evidence="2" type="ORF">CTRI78_v012131</name>
</gene>
<evidence type="ECO:0000313" key="2">
    <source>
        <dbReference type="EMBL" id="TDZ28098.1"/>
    </source>
</evidence>
<accession>A0A4R8PS17</accession>
<dbReference type="AlphaFoldDB" id="A0A4R8PS17"/>
<name>A0A4R8PS17_COLTR</name>
<dbReference type="Proteomes" id="UP000295703">
    <property type="component" value="Unassembled WGS sequence"/>
</dbReference>
<protein>
    <submittedName>
        <fullName evidence="2">Uncharacterized protein</fullName>
    </submittedName>
</protein>
<proteinExistence type="predicted"/>
<evidence type="ECO:0000313" key="3">
    <source>
        <dbReference type="Proteomes" id="UP000295703"/>
    </source>
</evidence>
<evidence type="ECO:0000256" key="1">
    <source>
        <dbReference type="SAM" id="MobiDB-lite"/>
    </source>
</evidence>
<organism evidence="2 3">
    <name type="scientific">Colletotrichum trifolii</name>
    <dbReference type="NCBI Taxonomy" id="5466"/>
    <lineage>
        <taxon>Eukaryota</taxon>
        <taxon>Fungi</taxon>
        <taxon>Dikarya</taxon>
        <taxon>Ascomycota</taxon>
        <taxon>Pezizomycotina</taxon>
        <taxon>Sordariomycetes</taxon>
        <taxon>Hypocreomycetidae</taxon>
        <taxon>Glomerellales</taxon>
        <taxon>Glomerellaceae</taxon>
        <taxon>Colletotrichum</taxon>
        <taxon>Colletotrichum orbiculare species complex</taxon>
    </lineage>
</organism>
<dbReference type="EMBL" id="RYZW01002007">
    <property type="protein sequence ID" value="TDZ28098.1"/>
    <property type="molecule type" value="Genomic_DNA"/>
</dbReference>
<sequence length="126" mass="14032">MPDRRLQVDGEVAARHRLAYADDGGIGTHPEPPISPANNYRSQAHGRDRIVSSIWTQRSIAGCLPIVYFRHHLQDMSRVISTFTASGLTRNRQDDDDDDDDDDNDKVNLPSSHCDLHRSALGAESP</sequence>